<dbReference type="Proteomes" id="UP000001399">
    <property type="component" value="Chromosome"/>
</dbReference>
<evidence type="ECO:0000313" key="6">
    <source>
        <dbReference type="EMBL" id="ADP72059.1"/>
    </source>
</evidence>
<dbReference type="eggNOG" id="COG2814">
    <property type="taxonomic scope" value="Bacteria"/>
</dbReference>
<dbReference type="STRING" id="648757.Rvan_2852"/>
<feature type="transmembrane region" description="Helical" evidence="4">
    <location>
        <begin position="80"/>
        <end position="98"/>
    </location>
</feature>
<dbReference type="RefSeq" id="WP_013420428.1">
    <property type="nucleotide sequence ID" value="NC_014664.1"/>
</dbReference>
<dbReference type="HOGENOM" id="CLU_038484_0_0_5"/>
<gene>
    <name evidence="6" type="ordered locus">Rvan_2852</name>
</gene>
<feature type="transmembrane region" description="Helical" evidence="4">
    <location>
        <begin position="311"/>
        <end position="333"/>
    </location>
</feature>
<feature type="transmembrane region" description="Helical" evidence="4">
    <location>
        <begin position="345"/>
        <end position="365"/>
    </location>
</feature>
<accession>E3I8T0</accession>
<dbReference type="OrthoDB" id="9812574at2"/>
<dbReference type="PROSITE" id="PS50850">
    <property type="entry name" value="MFS"/>
    <property type="match status" value="1"/>
</dbReference>
<dbReference type="AlphaFoldDB" id="E3I8T0"/>
<reference evidence="7" key="1">
    <citation type="journal article" date="2011" name="J. Bacteriol.">
        <title>Genome sequences of eight morphologically diverse alphaproteobacteria.</title>
        <authorList>
            <consortium name="US DOE Joint Genome Institute"/>
            <person name="Brown P.J."/>
            <person name="Kysela D.T."/>
            <person name="Buechlein A."/>
            <person name="Hemmerich C."/>
            <person name="Brun Y.V."/>
        </authorList>
    </citation>
    <scope>NUCLEOTIDE SEQUENCE [LARGE SCALE GENOMIC DNA]</scope>
    <source>
        <strain evidence="7">ATCC 17100 / ATH 3.1.1 / DSM 162 / LMG 4299</strain>
    </source>
</reference>
<feature type="transmembrane region" description="Helical" evidence="4">
    <location>
        <begin position="287"/>
        <end position="305"/>
    </location>
</feature>
<evidence type="ECO:0000256" key="2">
    <source>
        <dbReference type="ARBA" id="ARBA00022989"/>
    </source>
</evidence>
<organism evidence="6 7">
    <name type="scientific">Rhodomicrobium vannielii (strain ATCC 17100 / DSM 162 / LMG 4299 / NCIMB 10020 / ATH 3.1.1)</name>
    <dbReference type="NCBI Taxonomy" id="648757"/>
    <lineage>
        <taxon>Bacteria</taxon>
        <taxon>Pseudomonadati</taxon>
        <taxon>Pseudomonadota</taxon>
        <taxon>Alphaproteobacteria</taxon>
        <taxon>Hyphomicrobiales</taxon>
        <taxon>Hyphomicrobiaceae</taxon>
        <taxon>Rhodomicrobium</taxon>
    </lineage>
</organism>
<proteinExistence type="predicted"/>
<evidence type="ECO:0000256" key="1">
    <source>
        <dbReference type="ARBA" id="ARBA00022692"/>
    </source>
</evidence>
<dbReference type="PANTHER" id="PTHR23539">
    <property type="entry name" value="MFS TRANSPORTER"/>
    <property type="match status" value="1"/>
</dbReference>
<dbReference type="SUPFAM" id="SSF103473">
    <property type="entry name" value="MFS general substrate transporter"/>
    <property type="match status" value="1"/>
</dbReference>
<evidence type="ECO:0000313" key="7">
    <source>
        <dbReference type="Proteomes" id="UP000001399"/>
    </source>
</evidence>
<feature type="transmembrane region" description="Helical" evidence="4">
    <location>
        <begin position="145"/>
        <end position="165"/>
    </location>
</feature>
<dbReference type="PANTHER" id="PTHR23539:SF1">
    <property type="entry name" value="MAJOR FACILITATOR SUPERFAMILY (MFS) PROFILE DOMAIN-CONTAINING PROTEIN"/>
    <property type="match status" value="1"/>
</dbReference>
<dbReference type="Gene3D" id="1.20.1250.20">
    <property type="entry name" value="MFS general substrate transporter like domains"/>
    <property type="match status" value="2"/>
</dbReference>
<dbReference type="InterPro" id="IPR011701">
    <property type="entry name" value="MFS"/>
</dbReference>
<feature type="transmembrane region" description="Helical" evidence="4">
    <location>
        <begin position="371"/>
        <end position="396"/>
    </location>
</feature>
<feature type="transmembrane region" description="Helical" evidence="4">
    <location>
        <begin position="254"/>
        <end position="275"/>
    </location>
</feature>
<feature type="transmembrane region" description="Helical" evidence="4">
    <location>
        <begin position="110"/>
        <end position="133"/>
    </location>
</feature>
<feature type="transmembrane region" description="Helical" evidence="4">
    <location>
        <begin position="171"/>
        <end position="189"/>
    </location>
</feature>
<keyword evidence="7" id="KW-1185">Reference proteome</keyword>
<keyword evidence="1 4" id="KW-0812">Transmembrane</keyword>
<evidence type="ECO:0000259" key="5">
    <source>
        <dbReference type="PROSITE" id="PS50850"/>
    </source>
</evidence>
<feature type="transmembrane region" description="Helical" evidence="4">
    <location>
        <begin position="220"/>
        <end position="242"/>
    </location>
</feature>
<dbReference type="KEGG" id="rva:Rvan_2852"/>
<sequence>MSQDSRAQFAAQNRSALDWLSFFLADVKDGVGPFLAIYLTSTLKWDSGSAGLVLTIAGLASVLGRGPAGAFVDAIRWKRALIAIGAGAVALGSVAMAISPGFWTVAIAQVLIGLAEAVLPLTLTAISLGIVGQRGFPRRVGRNEAWSHSGNVVTAILAGAAGYFIAQVAMLWTVAIVSVIAACAVYWIDGRAIDHDLARGEDKPGQAPEALGVLLSNRPLLWFTAAITLFHFANAAMLPLAGQKLSVGQPDESPLFMSSCVVVAQLVMVPMALLVGRKANEWGRKPLFLVAFAVLPLRGLLFALADNPWAIVAIQILDGIGAGIFGALFYIVIADFTRGTGRFNVTQGVAAACWGLGAAMSNAVAGQIVNGFGFSAAFFFLAACALGAFAIFALAVPESLGYEAEGPEAQVLAVT</sequence>
<name>E3I8T0_RHOVT</name>
<dbReference type="InterPro" id="IPR036259">
    <property type="entry name" value="MFS_trans_sf"/>
</dbReference>
<dbReference type="Pfam" id="PF07690">
    <property type="entry name" value="MFS_1"/>
    <property type="match status" value="1"/>
</dbReference>
<keyword evidence="3 4" id="KW-0472">Membrane</keyword>
<feature type="transmembrane region" description="Helical" evidence="4">
    <location>
        <begin position="48"/>
        <end position="68"/>
    </location>
</feature>
<evidence type="ECO:0000256" key="3">
    <source>
        <dbReference type="ARBA" id="ARBA00023136"/>
    </source>
</evidence>
<dbReference type="GO" id="GO:0022857">
    <property type="term" value="F:transmembrane transporter activity"/>
    <property type="evidence" value="ECO:0007669"/>
    <property type="project" value="InterPro"/>
</dbReference>
<protein>
    <submittedName>
        <fullName evidence="6">Major facilitator superfamily MFS_1</fullName>
    </submittedName>
</protein>
<keyword evidence="2 4" id="KW-1133">Transmembrane helix</keyword>
<evidence type="ECO:0000256" key="4">
    <source>
        <dbReference type="SAM" id="Phobius"/>
    </source>
</evidence>
<dbReference type="InterPro" id="IPR020846">
    <property type="entry name" value="MFS_dom"/>
</dbReference>
<feature type="domain" description="Major facilitator superfamily (MFS) profile" evidence="5">
    <location>
        <begin position="210"/>
        <end position="415"/>
    </location>
</feature>
<dbReference type="EMBL" id="CP002292">
    <property type="protein sequence ID" value="ADP72059.1"/>
    <property type="molecule type" value="Genomic_DNA"/>
</dbReference>